<evidence type="ECO:0000313" key="2">
    <source>
        <dbReference type="Proteomes" id="UP000663859"/>
    </source>
</evidence>
<accession>A0A8J2FXE2</accession>
<dbReference type="Proteomes" id="UP000663859">
    <property type="component" value="Unassembled WGS sequence"/>
</dbReference>
<dbReference type="AlphaFoldDB" id="A0A8J2FXE2"/>
<evidence type="ECO:0000313" key="1">
    <source>
        <dbReference type="EMBL" id="CAF0704897.1"/>
    </source>
</evidence>
<gene>
    <name evidence="1" type="ORF">MPNT_80012</name>
</gene>
<organism evidence="1 2">
    <name type="scientific">Candidatus Methylacidithermus pantelleriae</name>
    <dbReference type="NCBI Taxonomy" id="2744239"/>
    <lineage>
        <taxon>Bacteria</taxon>
        <taxon>Pseudomonadati</taxon>
        <taxon>Verrucomicrobiota</taxon>
        <taxon>Methylacidiphilae</taxon>
        <taxon>Methylacidiphilales</taxon>
        <taxon>Methylacidiphilaceae</taxon>
        <taxon>Candidatus Methylacidithermus</taxon>
    </lineage>
</organism>
<dbReference type="RefSeq" id="WP_214096506.1">
    <property type="nucleotide sequence ID" value="NZ_CAJNOB010000070.1"/>
</dbReference>
<name>A0A8J2FXE2_9BACT</name>
<proteinExistence type="predicted"/>
<dbReference type="EMBL" id="CAJNOB010000070">
    <property type="protein sequence ID" value="CAF0704897.1"/>
    <property type="molecule type" value="Genomic_DNA"/>
</dbReference>
<sequence length="92" mass="10368">MNGHRRGLVGQVCDPQVGVILVEQRDRVIPIGFEYREAAWTAQGRSILVVGPNGMIDDMVCHLYETLVSLCARLYRKRFARNRAKKALEAIA</sequence>
<comment type="caution">
    <text evidence="1">The sequence shown here is derived from an EMBL/GenBank/DDBJ whole genome shotgun (WGS) entry which is preliminary data.</text>
</comment>
<reference evidence="1" key="1">
    <citation type="submission" date="2021-02" db="EMBL/GenBank/DDBJ databases">
        <authorList>
            <person name="Cremers G."/>
            <person name="Picone N."/>
        </authorList>
    </citation>
    <scope>NUCLEOTIDE SEQUENCE</scope>
    <source>
        <strain evidence="1">PQ17</strain>
    </source>
</reference>
<protein>
    <submittedName>
        <fullName evidence="1">Uncharacterized protein</fullName>
    </submittedName>
</protein>
<keyword evidence="2" id="KW-1185">Reference proteome</keyword>